<proteinExistence type="predicted"/>
<dbReference type="EMBL" id="CAEZXZ010000082">
    <property type="protein sequence ID" value="CAB4704242.1"/>
    <property type="molecule type" value="Genomic_DNA"/>
</dbReference>
<dbReference type="AlphaFoldDB" id="A0A6J6Q126"/>
<protein>
    <submittedName>
        <fullName evidence="1">Unannotated protein</fullName>
    </submittedName>
</protein>
<accession>A0A6J6Q126</accession>
<organism evidence="1">
    <name type="scientific">freshwater metagenome</name>
    <dbReference type="NCBI Taxonomy" id="449393"/>
    <lineage>
        <taxon>unclassified sequences</taxon>
        <taxon>metagenomes</taxon>
        <taxon>ecological metagenomes</taxon>
    </lineage>
</organism>
<name>A0A6J6Q126_9ZZZZ</name>
<reference evidence="1" key="1">
    <citation type="submission" date="2020-05" db="EMBL/GenBank/DDBJ databases">
        <authorList>
            <person name="Chiriac C."/>
            <person name="Salcher M."/>
            <person name="Ghai R."/>
            <person name="Kavagutti S V."/>
        </authorList>
    </citation>
    <scope>NUCLEOTIDE SEQUENCE</scope>
</reference>
<sequence>MHVRILRHSFVAVGVLTSALALTACASNSEQTSSIADLDGTVWCSPNVHSRVAVDFRGNVEVKDGKDVCLAFAQNSGSYVVKIDWWNESKAIHLVEWAIAIPTSDSTLVYMEAGHAGNPDFIGVEGEGEIEMSSNDSMTLMQVGNLIDGSAAGFITELDRVAQMPEIPVPVTYPLP</sequence>
<evidence type="ECO:0000313" key="1">
    <source>
        <dbReference type="EMBL" id="CAB4704242.1"/>
    </source>
</evidence>
<gene>
    <name evidence="1" type="ORF">UFOPK2625_00663</name>
</gene>
<dbReference type="PROSITE" id="PS51257">
    <property type="entry name" value="PROKAR_LIPOPROTEIN"/>
    <property type="match status" value="1"/>
</dbReference>